<dbReference type="EMBL" id="MCZF01000165">
    <property type="protein sequence ID" value="PMM50204.1"/>
    <property type="molecule type" value="Genomic_DNA"/>
</dbReference>
<proteinExistence type="predicted"/>
<accession>A0A2N7JPW6</accession>
<dbReference type="RefSeq" id="WP_102386738.1">
    <property type="nucleotide sequence ID" value="NZ_MCZF01000165.1"/>
</dbReference>
<gene>
    <name evidence="1" type="ORF">BCT54_24455</name>
</gene>
<reference evidence="2" key="1">
    <citation type="submission" date="2016-07" db="EMBL/GenBank/DDBJ databases">
        <title>Nontailed viruses are major unrecognized killers of bacteria in the ocean.</title>
        <authorList>
            <person name="Kauffman K."/>
            <person name="Hussain F."/>
            <person name="Yang J."/>
            <person name="Arevalo P."/>
            <person name="Brown J."/>
            <person name="Cutler M."/>
            <person name="Kelly L."/>
            <person name="Polz M.F."/>
        </authorList>
    </citation>
    <scope>NUCLEOTIDE SEQUENCE [LARGE SCALE GENOMIC DNA]</scope>
    <source>
        <strain evidence="2">10N.261.48.B5</strain>
    </source>
</reference>
<organism evidence="1 2">
    <name type="scientific">Vibrio splendidus</name>
    <dbReference type="NCBI Taxonomy" id="29497"/>
    <lineage>
        <taxon>Bacteria</taxon>
        <taxon>Pseudomonadati</taxon>
        <taxon>Pseudomonadota</taxon>
        <taxon>Gammaproteobacteria</taxon>
        <taxon>Vibrionales</taxon>
        <taxon>Vibrionaceae</taxon>
        <taxon>Vibrio</taxon>
    </lineage>
</organism>
<dbReference type="Proteomes" id="UP000235533">
    <property type="component" value="Unassembled WGS sequence"/>
</dbReference>
<evidence type="ECO:0000313" key="2">
    <source>
        <dbReference type="Proteomes" id="UP000235533"/>
    </source>
</evidence>
<comment type="caution">
    <text evidence="1">The sequence shown here is derived from an EMBL/GenBank/DDBJ whole genome shotgun (WGS) entry which is preliminary data.</text>
</comment>
<dbReference type="InterPro" id="IPR027417">
    <property type="entry name" value="P-loop_NTPase"/>
</dbReference>
<name>A0A2N7JPW6_VIBSP</name>
<dbReference type="Gene3D" id="3.40.50.300">
    <property type="entry name" value="P-loop containing nucleotide triphosphate hydrolases"/>
    <property type="match status" value="1"/>
</dbReference>
<evidence type="ECO:0008006" key="3">
    <source>
        <dbReference type="Google" id="ProtNLM"/>
    </source>
</evidence>
<sequence length="772" mass="88309">MKITNKSTTSEHIVMAGHAFDKVTILVSNGVDYSSSDRRIVAPIYGQNNIMEIYRSYKQAGIKDIQFAVDSQSLPEASSTVMLENFKADKKHIIDVVTGVDYSSYHSFQYLFEAYKIHPSEELASFLSRYLIQQIPLRFDSAEACLNHFLPGSSDDSYRKLLSKLQELEASHESELIEATRVSNFDDIVEVETFADVGHYIDSEKYNTYALLGRAGSGKTKNVLQPISKSAHSKKRIVYLSYLIPLVEQFCEMTDAISYKKASLYEIENADALGVVVNSSYKDHIASFVLSCDVLIIDEFEKVTSTVCSNSNNTMPREEVFEILSKAIKRAPKVVVADADITDTTLRWLKKLGKNIQVIKATQNPYKNVNVTIADKFHVFTNTRKQFKNEKVILFDTLKSLRLVMIDLGLKDSSGQPCEKVALRKKILVITGANKGSSEQAKFLKHPSMECLKYDKIFASPCLASGYSIESDYTDNVNVMSDLTLGVKELINFSKRFRTSTKITFYLTSNFMYDYQPIQNNFLDSDCDLLNLEFVNKRKLFNSNQPLSMRWALKQLGFNVKILTTTHELLEKGQNQLNVLNGLDKESRIQAILDAPLTTQTEVDRLMATNQVGFQEQAMIKRFEIMRDYQISSVKEEDVLFDMSFTNKQLFKHVWTNQLDKSTKHLVEPAKILNSMIFESSEYSNRDEKLRLSRPQVLEISRKIYDYHEYFHEVLPRVKFYEECTQARATKLLKSLLTSLGYIWPKHGYNGNKNLVRIKLDDRALAFRNTIS</sequence>
<dbReference type="AlphaFoldDB" id="A0A2N7JPW6"/>
<dbReference type="SUPFAM" id="SSF52540">
    <property type="entry name" value="P-loop containing nucleoside triphosphate hydrolases"/>
    <property type="match status" value="1"/>
</dbReference>
<evidence type="ECO:0000313" key="1">
    <source>
        <dbReference type="EMBL" id="PMM50204.1"/>
    </source>
</evidence>
<protein>
    <recommendedName>
        <fullName evidence="3">Replication origin-binding protein domain-containing protein</fullName>
    </recommendedName>
</protein>